<name>A0A448X6V1_9PLAT</name>
<evidence type="ECO:0000313" key="7">
    <source>
        <dbReference type="Proteomes" id="UP000784294"/>
    </source>
</evidence>
<evidence type="ECO:0000256" key="3">
    <source>
        <dbReference type="ARBA" id="ARBA00023180"/>
    </source>
</evidence>
<dbReference type="SUPFAM" id="SSF74650">
    <property type="entry name" value="Galactose mutarotase-like"/>
    <property type="match status" value="1"/>
</dbReference>
<dbReference type="PANTHER" id="PTHR22762:SF54">
    <property type="entry name" value="BCDNA.GH04962"/>
    <property type="match status" value="1"/>
</dbReference>
<evidence type="ECO:0000313" key="6">
    <source>
        <dbReference type="EMBL" id="VEL29483.1"/>
    </source>
</evidence>
<sequence>FCYRQRQFVPGSQAYYLDSSTILVNDTKIAGTIHNHVNEQKLSFELCAYQYSTFRITIDKIFEGSSAYKIPPGDVVNAELPEHKIISDIQGNVILVHAKIGDLAAIYMNPFKVEFFKEGKLVTIFNGRGLLNFEGDLQYSLDRTDGLTSNFSNSMESLKPEISSESNMTHQNAEHSWSENFKTHVDSRPYGPSSLSLDIDFNGFEFVYGIPEHADGFVLKNTDNTDPYRLYNLDVFEYELNNPMALYGSVPLMWAHRKNMTVGLLWHNPSETWIDIKSNRQTGSGIFGSISNILSARSEIPSVKTRWMSESGVVDVFLIIESNP</sequence>
<dbReference type="GO" id="GO:0090599">
    <property type="term" value="F:alpha-glucosidase activity"/>
    <property type="evidence" value="ECO:0007669"/>
    <property type="project" value="TreeGrafter"/>
</dbReference>
<dbReference type="EMBL" id="CAAALY010103542">
    <property type="protein sequence ID" value="VEL29483.1"/>
    <property type="molecule type" value="Genomic_DNA"/>
</dbReference>
<organism evidence="6 7">
    <name type="scientific">Protopolystoma xenopodis</name>
    <dbReference type="NCBI Taxonomy" id="117903"/>
    <lineage>
        <taxon>Eukaryota</taxon>
        <taxon>Metazoa</taxon>
        <taxon>Spiralia</taxon>
        <taxon>Lophotrochozoa</taxon>
        <taxon>Platyhelminthes</taxon>
        <taxon>Monogenea</taxon>
        <taxon>Polyopisthocotylea</taxon>
        <taxon>Polystomatidea</taxon>
        <taxon>Polystomatidae</taxon>
        <taxon>Protopolystoma</taxon>
    </lineage>
</organism>
<keyword evidence="2" id="KW-0378">Hydrolase</keyword>
<dbReference type="OrthoDB" id="3237269at2759"/>
<evidence type="ECO:0000256" key="4">
    <source>
        <dbReference type="ARBA" id="ARBA00023295"/>
    </source>
</evidence>
<dbReference type="InterPro" id="IPR011013">
    <property type="entry name" value="Gal_mutarotase_sf_dom"/>
</dbReference>
<comment type="caution">
    <text evidence="6">The sequence shown here is derived from an EMBL/GenBank/DDBJ whole genome shotgun (WGS) entry which is preliminary data.</text>
</comment>
<keyword evidence="3" id="KW-0325">Glycoprotein</keyword>
<proteinExistence type="predicted"/>
<feature type="domain" description="Glycoside hydrolase family 31 N-terminal" evidence="5">
    <location>
        <begin position="44"/>
        <end position="275"/>
    </location>
</feature>
<dbReference type="InterPro" id="IPR025887">
    <property type="entry name" value="Glyco_hydro_31_N_dom"/>
</dbReference>
<reference evidence="6" key="1">
    <citation type="submission" date="2018-11" db="EMBL/GenBank/DDBJ databases">
        <authorList>
            <consortium name="Pathogen Informatics"/>
        </authorList>
    </citation>
    <scope>NUCLEOTIDE SEQUENCE</scope>
</reference>
<dbReference type="GO" id="GO:0006491">
    <property type="term" value="P:N-glycan processing"/>
    <property type="evidence" value="ECO:0007669"/>
    <property type="project" value="TreeGrafter"/>
</dbReference>
<dbReference type="Gene3D" id="2.60.40.1760">
    <property type="entry name" value="glycosyl hydrolase (family 31)"/>
    <property type="match status" value="1"/>
</dbReference>
<gene>
    <name evidence="6" type="ORF">PXEA_LOCUS22923</name>
</gene>
<accession>A0A448X6V1</accession>
<keyword evidence="4" id="KW-0326">Glycosidase</keyword>
<protein>
    <recommendedName>
        <fullName evidence="5">Glycoside hydrolase family 31 N-terminal domain-containing protein</fullName>
    </recommendedName>
</protein>
<feature type="non-terminal residue" evidence="6">
    <location>
        <position position="324"/>
    </location>
</feature>
<dbReference type="Pfam" id="PF13802">
    <property type="entry name" value="Gal_mutarotas_2"/>
    <property type="match status" value="1"/>
</dbReference>
<dbReference type="Proteomes" id="UP000784294">
    <property type="component" value="Unassembled WGS sequence"/>
</dbReference>
<dbReference type="AlphaFoldDB" id="A0A448X6V1"/>
<evidence type="ECO:0000259" key="5">
    <source>
        <dbReference type="Pfam" id="PF13802"/>
    </source>
</evidence>
<keyword evidence="7" id="KW-1185">Reference proteome</keyword>
<feature type="non-terminal residue" evidence="6">
    <location>
        <position position="1"/>
    </location>
</feature>
<dbReference type="CDD" id="cd14752">
    <property type="entry name" value="GH31_N"/>
    <property type="match status" value="1"/>
</dbReference>
<dbReference type="PANTHER" id="PTHR22762">
    <property type="entry name" value="ALPHA-GLUCOSIDASE"/>
    <property type="match status" value="1"/>
</dbReference>
<evidence type="ECO:0000256" key="2">
    <source>
        <dbReference type="ARBA" id="ARBA00022801"/>
    </source>
</evidence>
<dbReference type="GO" id="GO:0030246">
    <property type="term" value="F:carbohydrate binding"/>
    <property type="evidence" value="ECO:0007669"/>
    <property type="project" value="InterPro"/>
</dbReference>
<evidence type="ECO:0000256" key="1">
    <source>
        <dbReference type="ARBA" id="ARBA00022729"/>
    </source>
</evidence>
<keyword evidence="1" id="KW-0732">Signal</keyword>
<dbReference type="GO" id="GO:0005975">
    <property type="term" value="P:carbohydrate metabolic process"/>
    <property type="evidence" value="ECO:0007669"/>
    <property type="project" value="InterPro"/>
</dbReference>